<keyword evidence="15" id="KW-0969">Cilium</keyword>
<dbReference type="RefSeq" id="WP_168987222.1">
    <property type="nucleotide sequence ID" value="NZ_CAWPHM010000155.1"/>
</dbReference>
<evidence type="ECO:0000256" key="2">
    <source>
        <dbReference type="ARBA" id="ARBA00010690"/>
    </source>
</evidence>
<keyword evidence="11 13" id="KW-1006">Bacterial flagellum protein export</keyword>
<proteinExistence type="inferred from homology"/>
<evidence type="ECO:0000256" key="6">
    <source>
        <dbReference type="ARBA" id="ARBA00022692"/>
    </source>
</evidence>
<comment type="subcellular location">
    <subcellularLocation>
        <location evidence="1">Cell membrane</location>
        <topology evidence="1">Multi-pass membrane protein</topology>
    </subcellularLocation>
</comment>
<name>A0A972F776_9RHOO</name>
<evidence type="ECO:0000256" key="12">
    <source>
        <dbReference type="ARBA" id="ARBA00025078"/>
    </source>
</evidence>
<keyword evidence="4 13" id="KW-0813">Transport</keyword>
<keyword evidence="16" id="KW-1185">Reference proteome</keyword>
<sequence>MAEESDLEKTEQPSPRRIEQAREEGQVPQSRELSTFFVLITGVTSLWLMGGWFSARILDMMRRGFSFERDAVFDSAVMLQGFGELFTHTILSLAPLFGLLMFAAIAAPIMLGGFVFSSKVLSLKFDRMDPLKGLGRMFSVHGLAEMVKSVLKTLVIGTLGVIAVMREREHVYSLMSQSLQTAFPDFIQTILFAALLIILGLALVAAIDVPFQLWQYRRELRMTKDEVKREHKEQEGDPHLKARVRSLQREMARRRMMTEVPKADVVVTNPTHFSVALKYDADKMGAPVVVAKGRGEIAMKIREIAAEHKVPMLEAPPLARALHAHCELGETVPAALYTAVAEVMAYVYQLNAWLSHGGGARPQAPADLPVPTGMDPGPPPDEADEATTNGDGRRLAE</sequence>
<feature type="region of interest" description="Disordered" evidence="14">
    <location>
        <begin position="359"/>
        <end position="397"/>
    </location>
</feature>
<evidence type="ECO:0000256" key="1">
    <source>
        <dbReference type="ARBA" id="ARBA00004651"/>
    </source>
</evidence>
<comment type="caution">
    <text evidence="15">The sequence shown here is derived from an EMBL/GenBank/DDBJ whole genome shotgun (WGS) entry which is preliminary data.</text>
</comment>
<keyword evidence="7 13" id="KW-1005">Bacterial flagellum biogenesis</keyword>
<feature type="transmembrane region" description="Helical" evidence="13">
    <location>
        <begin position="142"/>
        <end position="166"/>
    </location>
</feature>
<dbReference type="PANTHER" id="PTHR30531:SF12">
    <property type="entry name" value="FLAGELLAR BIOSYNTHETIC PROTEIN FLHB"/>
    <property type="match status" value="1"/>
</dbReference>
<evidence type="ECO:0000313" key="16">
    <source>
        <dbReference type="Proteomes" id="UP000599523"/>
    </source>
</evidence>
<feature type="transmembrane region" description="Helical" evidence="13">
    <location>
        <begin position="36"/>
        <end position="59"/>
    </location>
</feature>
<dbReference type="InterPro" id="IPR006136">
    <property type="entry name" value="FlhB"/>
</dbReference>
<accession>A0A972F776</accession>
<evidence type="ECO:0000256" key="9">
    <source>
        <dbReference type="ARBA" id="ARBA00022989"/>
    </source>
</evidence>
<dbReference type="AlphaFoldDB" id="A0A972F776"/>
<keyword evidence="15" id="KW-0966">Cell projection</keyword>
<keyword evidence="5 13" id="KW-1003">Cell membrane</keyword>
<evidence type="ECO:0000256" key="4">
    <source>
        <dbReference type="ARBA" id="ARBA00022448"/>
    </source>
</evidence>
<feature type="transmembrane region" description="Helical" evidence="13">
    <location>
        <begin position="97"/>
        <end position="121"/>
    </location>
</feature>
<dbReference type="PRINTS" id="PR00950">
    <property type="entry name" value="TYPE3IMSPROT"/>
</dbReference>
<dbReference type="GO" id="GO:0009306">
    <property type="term" value="P:protein secretion"/>
    <property type="evidence" value="ECO:0007669"/>
    <property type="project" value="InterPro"/>
</dbReference>
<evidence type="ECO:0000313" key="15">
    <source>
        <dbReference type="EMBL" id="NMG02435.1"/>
    </source>
</evidence>
<dbReference type="InterPro" id="IPR006135">
    <property type="entry name" value="T3SS_substrate_exporter"/>
</dbReference>
<dbReference type="Gene3D" id="3.40.1690.10">
    <property type="entry name" value="secretion proteins EscU"/>
    <property type="match status" value="1"/>
</dbReference>
<evidence type="ECO:0000256" key="10">
    <source>
        <dbReference type="ARBA" id="ARBA00023136"/>
    </source>
</evidence>
<dbReference type="GO" id="GO:0005886">
    <property type="term" value="C:plasma membrane"/>
    <property type="evidence" value="ECO:0007669"/>
    <property type="project" value="UniProtKB-SubCell"/>
</dbReference>
<dbReference type="PANTHER" id="PTHR30531">
    <property type="entry name" value="FLAGELLAR BIOSYNTHETIC PROTEIN FLHB"/>
    <property type="match status" value="1"/>
</dbReference>
<dbReference type="EMBL" id="WTVM01000023">
    <property type="protein sequence ID" value="NMG02435.1"/>
    <property type="molecule type" value="Genomic_DNA"/>
</dbReference>
<protein>
    <recommendedName>
        <fullName evidence="3 13">Flagellar biosynthetic protein FlhB</fullName>
    </recommendedName>
</protein>
<keyword evidence="10 13" id="KW-0472">Membrane</keyword>
<dbReference type="FunFam" id="3.40.1690.10:FF:000001">
    <property type="entry name" value="Flagellar biosynthetic protein FlhB"/>
    <property type="match status" value="1"/>
</dbReference>
<feature type="compositionally biased region" description="Basic and acidic residues" evidence="14">
    <location>
        <begin position="7"/>
        <end position="25"/>
    </location>
</feature>
<dbReference type="Gene3D" id="6.10.250.2080">
    <property type="match status" value="1"/>
</dbReference>
<feature type="transmembrane region" description="Helical" evidence="13">
    <location>
        <begin position="186"/>
        <end position="211"/>
    </location>
</feature>
<keyword evidence="9 13" id="KW-1133">Transmembrane helix</keyword>
<gene>
    <name evidence="13 15" type="primary">flhB</name>
    <name evidence="15" type="ORF">GPA21_05565</name>
</gene>
<dbReference type="InterPro" id="IPR029025">
    <property type="entry name" value="T3SS_substrate_exporter_C"/>
</dbReference>
<comment type="function">
    <text evidence="12 13">Required for formation of the rod structure in the basal body of the flagellar apparatus. Together with FliI and FliH, may constitute the export apparatus of flagellin.</text>
</comment>
<keyword evidence="8 13" id="KW-0653">Protein transport</keyword>
<reference evidence="15" key="1">
    <citation type="submission" date="2019-12" db="EMBL/GenBank/DDBJ databases">
        <title>Comparative genomics gives insights into the taxonomy of the Azoarcus-Aromatoleum group and reveals separate origins of nif in the plant-associated Azoarcus and non-plant-associated Aromatoleum sub-groups.</title>
        <authorList>
            <person name="Lafos M."/>
            <person name="Maluk M."/>
            <person name="Batista M."/>
            <person name="Junghare M."/>
            <person name="Carmona M."/>
            <person name="Faoro H."/>
            <person name="Cruz L.M."/>
            <person name="Battistoni F."/>
            <person name="De Souza E."/>
            <person name="Pedrosa F."/>
            <person name="Chen W.-M."/>
            <person name="Poole P.S."/>
            <person name="Dixon R.A."/>
            <person name="James E.K."/>
        </authorList>
    </citation>
    <scope>NUCLEOTIDE SEQUENCE</scope>
    <source>
        <strain evidence="15">NSC3</strain>
    </source>
</reference>
<dbReference type="Pfam" id="PF01312">
    <property type="entry name" value="Bac_export_2"/>
    <property type="match status" value="1"/>
</dbReference>
<dbReference type="SUPFAM" id="SSF160544">
    <property type="entry name" value="EscU C-terminal domain-like"/>
    <property type="match status" value="1"/>
</dbReference>
<evidence type="ECO:0000256" key="5">
    <source>
        <dbReference type="ARBA" id="ARBA00022475"/>
    </source>
</evidence>
<keyword evidence="6 13" id="KW-0812">Transmembrane</keyword>
<evidence type="ECO:0000256" key="7">
    <source>
        <dbReference type="ARBA" id="ARBA00022795"/>
    </source>
</evidence>
<evidence type="ECO:0000256" key="14">
    <source>
        <dbReference type="SAM" id="MobiDB-lite"/>
    </source>
</evidence>
<organism evidence="15 16">
    <name type="scientific">Azoarcus taiwanensis</name>
    <dbReference type="NCBI Taxonomy" id="666964"/>
    <lineage>
        <taxon>Bacteria</taxon>
        <taxon>Pseudomonadati</taxon>
        <taxon>Pseudomonadota</taxon>
        <taxon>Betaproteobacteria</taxon>
        <taxon>Rhodocyclales</taxon>
        <taxon>Zoogloeaceae</taxon>
        <taxon>Azoarcus</taxon>
    </lineage>
</organism>
<dbReference type="GO" id="GO:0044780">
    <property type="term" value="P:bacterial-type flagellum assembly"/>
    <property type="evidence" value="ECO:0007669"/>
    <property type="project" value="InterPro"/>
</dbReference>
<evidence type="ECO:0000256" key="11">
    <source>
        <dbReference type="ARBA" id="ARBA00023225"/>
    </source>
</evidence>
<keyword evidence="15" id="KW-0282">Flagellum</keyword>
<comment type="similarity">
    <text evidence="2 13">Belongs to the type III secretion exporter family.</text>
</comment>
<evidence type="ECO:0000256" key="8">
    <source>
        <dbReference type="ARBA" id="ARBA00022927"/>
    </source>
</evidence>
<feature type="region of interest" description="Disordered" evidence="14">
    <location>
        <begin position="1"/>
        <end position="26"/>
    </location>
</feature>
<dbReference type="NCBIfam" id="TIGR00328">
    <property type="entry name" value="flhB"/>
    <property type="match status" value="1"/>
</dbReference>
<evidence type="ECO:0000256" key="3">
    <source>
        <dbReference type="ARBA" id="ARBA00021622"/>
    </source>
</evidence>
<dbReference type="Proteomes" id="UP000599523">
    <property type="component" value="Unassembled WGS sequence"/>
</dbReference>
<evidence type="ECO:0000256" key="13">
    <source>
        <dbReference type="RuleBase" id="RU364091"/>
    </source>
</evidence>